<protein>
    <submittedName>
        <fullName evidence="1">Uncharacterized protein</fullName>
    </submittedName>
</protein>
<gene>
    <name evidence="1" type="ORF">CUN51_06800</name>
</gene>
<sequence length="382" mass="42358">MSLGLSPETIELLWQKVLAAALLGTDRQPFALPQAEGALGDLFSRLDLSDPEGALLSAAAMLSYMRRVGKLPVTPIGRALPPPCPPDPQAAASRQAAMLLREFDVRRPRLLKEWLRLAFERGVRAPEECLPELLTLSESVEPVMGALVAGVRGRWLAAQIGGKWTYAAFQLEDDSAWQTGAPITRQTYLGALRLIDPERARRLLEETWERESPECGAALLEMLVYNLSETDLPFLSRVAQTDRTLSIREIATDFIHRLTQPAPSPEKREASVMPLFSLSRLWAPGEIALLISCEHDWSAGFSQRFAEYLPLLLAGQIMPNASLWRDSSFPTHFEPLLARLHPRAIAAAVESLSLVKPKGVVLRHIAEWQAILQFRAALHAAF</sequence>
<comment type="caution">
    <text evidence="1">The sequence shown here is derived from an EMBL/GenBank/DDBJ whole genome shotgun (WGS) entry which is preliminary data.</text>
</comment>
<accession>A0A2M8NZF7</accession>
<dbReference type="InterPro" id="IPR043746">
    <property type="entry name" value="DUF5691"/>
</dbReference>
<dbReference type="Proteomes" id="UP000228921">
    <property type="component" value="Unassembled WGS sequence"/>
</dbReference>
<evidence type="ECO:0000313" key="2">
    <source>
        <dbReference type="Proteomes" id="UP000228921"/>
    </source>
</evidence>
<evidence type="ECO:0000313" key="1">
    <source>
        <dbReference type="EMBL" id="PJF30687.1"/>
    </source>
</evidence>
<organism evidence="1 2">
    <name type="scientific">Candidatus Thermofonsia Clade 1 bacterium</name>
    <dbReference type="NCBI Taxonomy" id="2364210"/>
    <lineage>
        <taxon>Bacteria</taxon>
        <taxon>Bacillati</taxon>
        <taxon>Chloroflexota</taxon>
        <taxon>Candidatus Thermofontia</taxon>
        <taxon>Candidatus Thermofonsia Clade 1</taxon>
    </lineage>
</organism>
<dbReference type="AlphaFoldDB" id="A0A2M8NZF7"/>
<dbReference type="EMBL" id="PGTK01000007">
    <property type="protein sequence ID" value="PJF30687.1"/>
    <property type="molecule type" value="Genomic_DNA"/>
</dbReference>
<reference evidence="1 2" key="1">
    <citation type="submission" date="2017-11" db="EMBL/GenBank/DDBJ databases">
        <title>Evolution of Phototrophy in the Chloroflexi Phylum Driven by Horizontal Gene Transfer.</title>
        <authorList>
            <person name="Ward L.M."/>
            <person name="Hemp J."/>
            <person name="Shih P.M."/>
            <person name="Mcglynn S.E."/>
            <person name="Fischer W."/>
        </authorList>
    </citation>
    <scope>NUCLEOTIDE SEQUENCE [LARGE SCALE GENOMIC DNA]</scope>
    <source>
        <strain evidence="1">CP2_2F</strain>
    </source>
</reference>
<proteinExistence type="predicted"/>
<name>A0A2M8NZF7_9CHLR</name>
<dbReference type="Pfam" id="PF18944">
    <property type="entry name" value="DUF5691"/>
    <property type="match status" value="1"/>
</dbReference>